<dbReference type="EC" id="6.2.1.30" evidence="1"/>
<dbReference type="Gene3D" id="3.40.50.12780">
    <property type="entry name" value="N-terminal domain of ligase-like"/>
    <property type="match status" value="1"/>
</dbReference>
<gene>
    <name evidence="1" type="ORF">J2X19_001973</name>
</gene>
<dbReference type="PANTHER" id="PTHR36932:SF1">
    <property type="entry name" value="CAPSULAR POLYSACCHARIDE BIOSYNTHESIS PROTEIN"/>
    <property type="match status" value="1"/>
</dbReference>
<dbReference type="EMBL" id="JAVDXT010000002">
    <property type="protein sequence ID" value="MDR7377294.1"/>
    <property type="molecule type" value="Genomic_DNA"/>
</dbReference>
<organism evidence="1 2">
    <name type="scientific">Rhodoferax ferrireducens</name>
    <dbReference type="NCBI Taxonomy" id="192843"/>
    <lineage>
        <taxon>Bacteria</taxon>
        <taxon>Pseudomonadati</taxon>
        <taxon>Pseudomonadota</taxon>
        <taxon>Betaproteobacteria</taxon>
        <taxon>Burkholderiales</taxon>
        <taxon>Comamonadaceae</taxon>
        <taxon>Rhodoferax</taxon>
    </lineage>
</organism>
<sequence length="382" mass="41652">MFAEIGFQPDLIRSVAELAQLPFLDKSKIRANTEALKADNAQGLARFNTGGSSGEPLIFFIGSQRVSHDVAAKWRATRWWDVDIGDTEIVVWGSPIELGGQDRIKQVRDQILRTQLLPAFEMSEAKLDSFIASIRSTRPKMLFGYPSALTHIAQHAQKRGVAMNDLGIKVAFVTSERLYDNQRATISQVFGCPVANGYGGRDAGFIAHECPAGGMHLTAEDLIVEIINEAGVVQPPGVAGEIVVTHLATNDFPFIRYRTGDIGVLDTGTCSCGRGLPMLKEIQGRSTDFVIAADGTVMHGLSLIYILRDLAGVQSFKVVQESRALTRVQVVAGPEFQPSMVEQIVIGFQRRLGQEVAVQVELVDSIAAEKSGKFRYIISHAV</sequence>
<dbReference type="PANTHER" id="PTHR36932">
    <property type="entry name" value="CAPSULAR POLYSACCHARIDE BIOSYNTHESIS PROTEIN"/>
    <property type="match status" value="1"/>
</dbReference>
<dbReference type="InterPro" id="IPR053158">
    <property type="entry name" value="CapK_Type1_Caps_Biosynth"/>
</dbReference>
<keyword evidence="1" id="KW-0436">Ligase</keyword>
<dbReference type="InterPro" id="IPR042099">
    <property type="entry name" value="ANL_N_sf"/>
</dbReference>
<protein>
    <submittedName>
        <fullName evidence="1">Phenylacetate-CoA ligase</fullName>
        <ecNumber evidence="1">6.2.1.30</ecNumber>
    </submittedName>
</protein>
<name>A0ABU2C7G9_9BURK</name>
<dbReference type="GO" id="GO:0047475">
    <property type="term" value="F:phenylacetate-CoA ligase activity"/>
    <property type="evidence" value="ECO:0007669"/>
    <property type="project" value="UniProtKB-EC"/>
</dbReference>
<proteinExistence type="predicted"/>
<dbReference type="RefSeq" id="WP_310372958.1">
    <property type="nucleotide sequence ID" value="NZ_JAVDXT010000002.1"/>
</dbReference>
<evidence type="ECO:0000313" key="2">
    <source>
        <dbReference type="Proteomes" id="UP001180487"/>
    </source>
</evidence>
<comment type="caution">
    <text evidence="1">The sequence shown here is derived from an EMBL/GenBank/DDBJ whole genome shotgun (WGS) entry which is preliminary data.</text>
</comment>
<dbReference type="SUPFAM" id="SSF56801">
    <property type="entry name" value="Acetyl-CoA synthetase-like"/>
    <property type="match status" value="1"/>
</dbReference>
<dbReference type="Proteomes" id="UP001180487">
    <property type="component" value="Unassembled WGS sequence"/>
</dbReference>
<reference evidence="1 2" key="1">
    <citation type="submission" date="2023-07" db="EMBL/GenBank/DDBJ databases">
        <title>Sorghum-associated microbial communities from plants grown in Nebraska, USA.</title>
        <authorList>
            <person name="Schachtman D."/>
        </authorList>
    </citation>
    <scope>NUCLEOTIDE SEQUENCE [LARGE SCALE GENOMIC DNA]</scope>
    <source>
        <strain evidence="1 2">BE313</strain>
    </source>
</reference>
<accession>A0ABU2C7G9</accession>
<evidence type="ECO:0000313" key="1">
    <source>
        <dbReference type="EMBL" id="MDR7377294.1"/>
    </source>
</evidence>
<keyword evidence="2" id="KW-1185">Reference proteome</keyword>